<dbReference type="EMBL" id="QKYV01000006">
    <property type="protein sequence ID" value="PZW39065.1"/>
    <property type="molecule type" value="Genomic_DNA"/>
</dbReference>
<dbReference type="PANTHER" id="PTHR12526">
    <property type="entry name" value="GLYCOSYLTRANSFERASE"/>
    <property type="match status" value="1"/>
</dbReference>
<dbReference type="RefSeq" id="WP_111541494.1">
    <property type="nucleotide sequence ID" value="NZ_QKYV01000006.1"/>
</dbReference>
<keyword evidence="3" id="KW-1185">Reference proteome</keyword>
<sequence>MGKSKLHIVIFDGTFQTTAFIRRLILGLQKEHQVYVLGFNENLKEPISRVKYVSLGDNNSKLKLSYTSIQLALQTFSIPIILNTLTRILSGKRKKLQEQNLQLQLKKINPDVIHAQWNSVLPWLEPYLTHKTYPIILSQRGFHTNVRPFINSDNKNYLQEWYPKLSGIHSVSKAISKKGKKIGIPRSHIDEVVYTGLDFSKFPAIKSSKQTDKLRIISVGRPHWIKGYTYALETMRILAEQQLDFEYIIVGAFGDEELTYLIQEFNLQDKVKLTSKLEQEEVFNRMKNASLFLLPSLEEGIANVAVEAMALGVPVISTNCGGMEELIAHDIEGWVVPIRDPQALAAQIKTFISLKEFQIKNVCIAARKKVEQQHSETKMITNMINLYHTTKNTT</sequence>
<evidence type="ECO:0000259" key="1">
    <source>
        <dbReference type="Pfam" id="PF00534"/>
    </source>
</evidence>
<dbReference type="CDD" id="cd03801">
    <property type="entry name" value="GT4_PimA-like"/>
    <property type="match status" value="1"/>
</dbReference>
<evidence type="ECO:0000313" key="3">
    <source>
        <dbReference type="Proteomes" id="UP000249542"/>
    </source>
</evidence>
<dbReference type="GO" id="GO:0016757">
    <property type="term" value="F:glycosyltransferase activity"/>
    <property type="evidence" value="ECO:0007669"/>
    <property type="project" value="InterPro"/>
</dbReference>
<organism evidence="2 3">
    <name type="scientific">Mesonia algae</name>
    <dbReference type="NCBI Taxonomy" id="213248"/>
    <lineage>
        <taxon>Bacteria</taxon>
        <taxon>Pseudomonadati</taxon>
        <taxon>Bacteroidota</taxon>
        <taxon>Flavobacteriia</taxon>
        <taxon>Flavobacteriales</taxon>
        <taxon>Flavobacteriaceae</taxon>
        <taxon>Mesonia</taxon>
    </lineage>
</organism>
<dbReference type="SUPFAM" id="SSF53756">
    <property type="entry name" value="UDP-Glycosyltransferase/glycogen phosphorylase"/>
    <property type="match status" value="1"/>
</dbReference>
<proteinExistence type="predicted"/>
<dbReference type="Proteomes" id="UP000249542">
    <property type="component" value="Unassembled WGS sequence"/>
</dbReference>
<reference evidence="2 3" key="1">
    <citation type="submission" date="2018-06" db="EMBL/GenBank/DDBJ databases">
        <title>Genomic Encyclopedia of Archaeal and Bacterial Type Strains, Phase II (KMG-II): from individual species to whole genera.</title>
        <authorList>
            <person name="Goeker M."/>
        </authorList>
    </citation>
    <scope>NUCLEOTIDE SEQUENCE [LARGE SCALE GENOMIC DNA]</scope>
    <source>
        <strain evidence="2 3">DSM 15361</strain>
    </source>
</reference>
<name>A0A2W7I1C4_9FLAO</name>
<dbReference type="AlphaFoldDB" id="A0A2W7I1C4"/>
<keyword evidence="2" id="KW-0808">Transferase</keyword>
<gene>
    <name evidence="2" type="ORF">LX95_02205</name>
</gene>
<dbReference type="Pfam" id="PF00534">
    <property type="entry name" value="Glycos_transf_1"/>
    <property type="match status" value="1"/>
</dbReference>
<dbReference type="InterPro" id="IPR001296">
    <property type="entry name" value="Glyco_trans_1"/>
</dbReference>
<protein>
    <submittedName>
        <fullName evidence="2">Colanic acid/amylovoran biosynthesis glycosyltransferase</fullName>
    </submittedName>
</protein>
<evidence type="ECO:0000313" key="2">
    <source>
        <dbReference type="EMBL" id="PZW39065.1"/>
    </source>
</evidence>
<comment type="caution">
    <text evidence="2">The sequence shown here is derived from an EMBL/GenBank/DDBJ whole genome shotgun (WGS) entry which is preliminary data.</text>
</comment>
<accession>A0A2W7I1C4</accession>
<feature type="domain" description="Glycosyl transferase family 1" evidence="1">
    <location>
        <begin position="206"/>
        <end position="357"/>
    </location>
</feature>
<dbReference type="Gene3D" id="3.40.50.2000">
    <property type="entry name" value="Glycogen Phosphorylase B"/>
    <property type="match status" value="2"/>
</dbReference>